<sequence length="176" mass="19535">MRRTFIFSAAFLLMAAEQVRAQSSDITTRNSWLKIGANVGVPVGNISDYSSFTAGLELKGQFLETPHLGIGLTTGYNHYFAKNGFQDFGTIPLGAFIRYYPRSKGFFAGLDLGYSFVTGYDGATGGFYLKPQLGYHNYNWNFFGYFNDVFRSTDDGGDIGSVGVGATYNIRFRKHK</sequence>
<gene>
    <name evidence="2" type="ORF">DN068_01325</name>
</gene>
<accession>A0A2W2AH95</accession>
<keyword evidence="3" id="KW-1185">Reference proteome</keyword>
<feature type="signal peptide" evidence="1">
    <location>
        <begin position="1"/>
        <end position="21"/>
    </location>
</feature>
<feature type="chain" id="PRO_5015856147" description="Outer membrane protein beta-barrel domain-containing protein" evidence="1">
    <location>
        <begin position="22"/>
        <end position="176"/>
    </location>
</feature>
<organism evidence="2 3">
    <name type="scientific">Taibaiella soli</name>
    <dbReference type="NCBI Taxonomy" id="1649169"/>
    <lineage>
        <taxon>Bacteria</taxon>
        <taxon>Pseudomonadati</taxon>
        <taxon>Bacteroidota</taxon>
        <taxon>Chitinophagia</taxon>
        <taxon>Chitinophagales</taxon>
        <taxon>Chitinophagaceae</taxon>
        <taxon>Taibaiella</taxon>
    </lineage>
</organism>
<reference evidence="2 3" key="1">
    <citation type="submission" date="2018-06" db="EMBL/GenBank/DDBJ databases">
        <title>Mucibacter soli gen. nov., sp. nov., a new member of the family Chitinophagaceae producing mucin.</title>
        <authorList>
            <person name="Kim M.-K."/>
            <person name="Park S."/>
            <person name="Kim T.-S."/>
            <person name="Joung Y."/>
            <person name="Han J.-H."/>
            <person name="Kim S.B."/>
        </authorList>
    </citation>
    <scope>NUCLEOTIDE SEQUENCE [LARGE SCALE GENOMIC DNA]</scope>
    <source>
        <strain evidence="2 3">R1-15</strain>
    </source>
</reference>
<evidence type="ECO:0000256" key="1">
    <source>
        <dbReference type="SAM" id="SignalP"/>
    </source>
</evidence>
<dbReference type="Proteomes" id="UP000248745">
    <property type="component" value="Unassembled WGS sequence"/>
</dbReference>
<dbReference type="AlphaFoldDB" id="A0A2W2AH95"/>
<evidence type="ECO:0000313" key="2">
    <source>
        <dbReference type="EMBL" id="PZF74865.1"/>
    </source>
</evidence>
<comment type="caution">
    <text evidence="2">The sequence shown here is derived from an EMBL/GenBank/DDBJ whole genome shotgun (WGS) entry which is preliminary data.</text>
</comment>
<evidence type="ECO:0008006" key="4">
    <source>
        <dbReference type="Google" id="ProtNLM"/>
    </source>
</evidence>
<proteinExistence type="predicted"/>
<protein>
    <recommendedName>
        <fullName evidence="4">Outer membrane protein beta-barrel domain-containing protein</fullName>
    </recommendedName>
</protein>
<dbReference type="OrthoDB" id="1492374at2"/>
<name>A0A2W2AH95_9BACT</name>
<keyword evidence="1" id="KW-0732">Signal</keyword>
<evidence type="ECO:0000313" key="3">
    <source>
        <dbReference type="Proteomes" id="UP000248745"/>
    </source>
</evidence>
<dbReference type="EMBL" id="QKTW01000002">
    <property type="protein sequence ID" value="PZF74865.1"/>
    <property type="molecule type" value="Genomic_DNA"/>
</dbReference>
<dbReference type="RefSeq" id="WP_110997071.1">
    <property type="nucleotide sequence ID" value="NZ_QKTW01000002.1"/>
</dbReference>